<sequence>MYVDDVDDLDELEFLRDEAVERLDSNPDNEQAQFDLEDINERISEVVAANEDGREFTG</sequence>
<protein>
    <submittedName>
        <fullName evidence="1">Uncharacterized protein</fullName>
    </submittedName>
</protein>
<dbReference type="Proteomes" id="UP000226155">
    <property type="component" value="Segment"/>
</dbReference>
<keyword evidence="2" id="KW-1185">Reference proteome</keyword>
<reference evidence="2" key="1">
    <citation type="submission" date="2016-08" db="EMBL/GenBank/DDBJ databases">
        <authorList>
            <person name="Seilhamer J.J."/>
        </authorList>
    </citation>
    <scope>NUCLEOTIDE SEQUENCE [LARGE SCALE GENOMIC DNA]</scope>
</reference>
<evidence type="ECO:0000313" key="2">
    <source>
        <dbReference type="Proteomes" id="UP000226155"/>
    </source>
</evidence>
<accession>A0A1I9S420</accession>
<gene>
    <name evidence="1" type="ORF">SEA_DARTHPHADER_74</name>
</gene>
<organism evidence="1 2">
    <name type="scientific">Mycobacterium phage DarthPhader</name>
    <dbReference type="NCBI Taxonomy" id="1912975"/>
    <lineage>
        <taxon>Viruses</taxon>
        <taxon>Duplodnaviria</taxon>
        <taxon>Heunggongvirae</taxon>
        <taxon>Uroviricota</taxon>
        <taxon>Caudoviricetes</taxon>
        <taxon>Refugevirus</taxon>
        <taxon>Refugevirus darthphader</taxon>
    </lineage>
</organism>
<dbReference type="EMBL" id="KX657793">
    <property type="protein sequence ID" value="AOZ61314.1"/>
    <property type="molecule type" value="Genomic_DNA"/>
</dbReference>
<name>A0A1I9S420_9CAUD</name>
<evidence type="ECO:0000313" key="1">
    <source>
        <dbReference type="EMBL" id="AOZ61314.1"/>
    </source>
</evidence>
<proteinExistence type="predicted"/>